<protein>
    <submittedName>
        <fullName evidence="1">Uncharacterized protein</fullName>
    </submittedName>
</protein>
<sequence>MAKRGVITDYAGEPIRPGDLISYACRESNRVRMADAHLLDVKVERFKGRLIPFLLVKPTGAESGFTRRKTLRKTWIVLEHVRLIESESLTPEELADALNSGK</sequence>
<evidence type="ECO:0000313" key="2">
    <source>
        <dbReference type="Proteomes" id="UP000241350"/>
    </source>
</evidence>
<reference evidence="1 2" key="1">
    <citation type="submission" date="2017-11" db="EMBL/GenBank/DDBJ databases">
        <authorList>
            <person name="Mikolon A."/>
            <person name="Lin K.X."/>
            <person name="Rigg S.J."/>
            <person name="Wilson J.M."/>
            <person name="Nayek S."/>
            <person name="Hughes L.E."/>
            <person name="Garlena R.A."/>
            <person name="Russell D.A."/>
            <person name="Pope W.H."/>
            <person name="Jacobs-Sera D."/>
            <person name="Hendrix R.W."/>
            <person name="Hatfull G.F."/>
        </authorList>
    </citation>
    <scope>NUCLEOTIDE SEQUENCE [LARGE SCALE GENOMIC DNA]</scope>
</reference>
<keyword evidence="2" id="KW-1185">Reference proteome</keyword>
<accession>A0A2H5BLB8</accession>
<dbReference type="EMBL" id="MG593800">
    <property type="protein sequence ID" value="AUG87107.1"/>
    <property type="molecule type" value="Genomic_DNA"/>
</dbReference>
<gene>
    <name evidence="1" type="ORF">SEA_ABBEYMIKOLON_35</name>
</gene>
<organism evidence="1 2">
    <name type="scientific">Streptomyces phage AbbeyMikolon</name>
    <dbReference type="NCBI Taxonomy" id="2059880"/>
    <lineage>
        <taxon>Viruses</taxon>
        <taxon>Duplodnaviria</taxon>
        <taxon>Heunggongvirae</taxon>
        <taxon>Uroviricota</taxon>
        <taxon>Caudoviricetes</taxon>
        <taxon>Abbeymikolonvirus</taxon>
        <taxon>Abbeymikolonvirus abbeymikolon</taxon>
    </lineage>
</organism>
<dbReference type="Proteomes" id="UP000241350">
    <property type="component" value="Segment"/>
</dbReference>
<name>A0A2H5BLB8_9CAUD</name>
<proteinExistence type="predicted"/>
<evidence type="ECO:0000313" key="1">
    <source>
        <dbReference type="EMBL" id="AUG87107.1"/>
    </source>
</evidence>